<feature type="transmembrane region" description="Helical" evidence="2">
    <location>
        <begin position="103"/>
        <end position="125"/>
    </location>
</feature>
<dbReference type="InterPro" id="IPR009009">
    <property type="entry name" value="RlpA-like_DPBB"/>
</dbReference>
<reference evidence="4 5" key="1">
    <citation type="submission" date="2007-06" db="EMBL/GenBank/DDBJ databases">
        <title>The Genome Sequence of Coccidioides posadasii RMSCC_3488.</title>
        <authorList>
            <consortium name="Coccidioides Genome Resources Consortium"/>
            <consortium name="The Broad Institute Genome Sequencing Platform"/>
            <person name="Henn M.R."/>
            <person name="Sykes S."/>
            <person name="Young S."/>
            <person name="Jaffe D."/>
            <person name="Berlin A."/>
            <person name="Alvarez P."/>
            <person name="Butler J."/>
            <person name="Gnerre S."/>
            <person name="Grabherr M."/>
            <person name="Mauceli E."/>
            <person name="Brockman W."/>
            <person name="Kodira C."/>
            <person name="Alvarado L."/>
            <person name="Zeng Q."/>
            <person name="Crawford M."/>
            <person name="Antoine C."/>
            <person name="Devon K."/>
            <person name="Galgiani J."/>
            <person name="Orsborn K."/>
            <person name="Lewis M.L."/>
            <person name="Nusbaum C."/>
            <person name="Galagan J."/>
            <person name="Birren B."/>
        </authorList>
    </citation>
    <scope>NUCLEOTIDE SEQUENCE [LARGE SCALE GENOMIC DNA]</scope>
    <source>
        <strain evidence="4 5">RMSCC 3488</strain>
    </source>
</reference>
<evidence type="ECO:0000313" key="5">
    <source>
        <dbReference type="Proteomes" id="UP000054567"/>
    </source>
</evidence>
<dbReference type="AlphaFoldDB" id="A0A0J6IHA0"/>
<dbReference type="InterPro" id="IPR051477">
    <property type="entry name" value="Expansin_CellWall"/>
</dbReference>
<dbReference type="PANTHER" id="PTHR31836:SF27">
    <property type="entry name" value="RLPA-LIKE PROTEIN DOUBLE-PSI BETA-BARREL DOMAIN-CONTAINING PROTEIN"/>
    <property type="match status" value="1"/>
</dbReference>
<reference evidence="5" key="3">
    <citation type="journal article" date="2010" name="Genome Res.">
        <title>Population genomic sequencing of Coccidioides fungi reveals recent hybridization and transposon control.</title>
        <authorList>
            <person name="Neafsey D.E."/>
            <person name="Barker B.M."/>
            <person name="Sharpton T.J."/>
            <person name="Stajich J.E."/>
            <person name="Park D.J."/>
            <person name="Whiston E."/>
            <person name="Hung C.-Y."/>
            <person name="McMahan C."/>
            <person name="White J."/>
            <person name="Sykes S."/>
            <person name="Heiman D."/>
            <person name="Young S."/>
            <person name="Zeng Q."/>
            <person name="Abouelleil A."/>
            <person name="Aftuck L."/>
            <person name="Bessette D."/>
            <person name="Brown A."/>
            <person name="FitzGerald M."/>
            <person name="Lui A."/>
            <person name="Macdonald J.P."/>
            <person name="Priest M."/>
            <person name="Orbach M.J."/>
            <person name="Galgiani J.N."/>
            <person name="Kirkland T.N."/>
            <person name="Cole G.T."/>
            <person name="Birren B.W."/>
            <person name="Henn M.R."/>
            <person name="Taylor J.W."/>
            <person name="Rounsley S.D."/>
        </authorList>
    </citation>
    <scope>NUCLEOTIDE SEQUENCE [LARGE SCALE GENOMIC DNA]</scope>
    <source>
        <strain evidence="5">RMSCC 3488</strain>
    </source>
</reference>
<keyword evidence="2" id="KW-1133">Transmembrane helix</keyword>
<gene>
    <name evidence="4" type="ORF">CPAG_07504</name>
</gene>
<dbReference type="Proteomes" id="UP000054567">
    <property type="component" value="Unassembled WGS sequence"/>
</dbReference>
<evidence type="ECO:0000259" key="3">
    <source>
        <dbReference type="Pfam" id="PF03330"/>
    </source>
</evidence>
<sequence>MASSPESPVSSLSRTHSLPGLKDLEAGYVTEEKIATKDKGARVAIAQLAAVPRRKPLPGSTLGYAQHKEDVPVSTKKSLFFGLSMAMLKEEVRFGGNKKKQRLFFCGIAAALVLLVLIIGLAVGLSKKKKSSNLPLPLDNGGPYSGDLTYYEPGLGACGITSAASENVCAVSRILYDAASTGSNPNQNPLCGLKLRLRRGDKSVDVTVVDRCVACEPTDIDVSVNVFEKLALVEQGRVDVEWAWLEKAPVKVPHD</sequence>
<keyword evidence="2" id="KW-0472">Membrane</keyword>
<dbReference type="OrthoDB" id="623670at2759"/>
<keyword evidence="1" id="KW-0732">Signal</keyword>
<feature type="domain" description="RlpA-like protein double-psi beta-barrel" evidence="3">
    <location>
        <begin position="195"/>
        <end position="241"/>
    </location>
</feature>
<proteinExistence type="predicted"/>
<dbReference type="SUPFAM" id="SSF50685">
    <property type="entry name" value="Barwin-like endoglucanases"/>
    <property type="match status" value="1"/>
</dbReference>
<dbReference type="Pfam" id="PF03330">
    <property type="entry name" value="DPBB_1"/>
    <property type="match status" value="1"/>
</dbReference>
<evidence type="ECO:0000313" key="4">
    <source>
        <dbReference type="EMBL" id="KMM71197.1"/>
    </source>
</evidence>
<protein>
    <submittedName>
        <fullName evidence="4">Riboflavin aldehyde-forming enzyme</fullName>
    </submittedName>
</protein>
<evidence type="ECO:0000256" key="1">
    <source>
        <dbReference type="ARBA" id="ARBA00022729"/>
    </source>
</evidence>
<accession>A0A0J6IHA0</accession>
<organism evidence="4 5">
    <name type="scientific">Coccidioides posadasii RMSCC 3488</name>
    <dbReference type="NCBI Taxonomy" id="454284"/>
    <lineage>
        <taxon>Eukaryota</taxon>
        <taxon>Fungi</taxon>
        <taxon>Dikarya</taxon>
        <taxon>Ascomycota</taxon>
        <taxon>Pezizomycotina</taxon>
        <taxon>Eurotiomycetes</taxon>
        <taxon>Eurotiomycetidae</taxon>
        <taxon>Onygenales</taxon>
        <taxon>Onygenaceae</taxon>
        <taxon>Coccidioides</taxon>
    </lineage>
</organism>
<dbReference type="CDD" id="cd22191">
    <property type="entry name" value="DPBB_RlpA_EXP_N-like"/>
    <property type="match status" value="1"/>
</dbReference>
<name>A0A0J6IHA0_COCPO</name>
<dbReference type="EMBL" id="DS268113">
    <property type="protein sequence ID" value="KMM71197.1"/>
    <property type="molecule type" value="Genomic_DNA"/>
</dbReference>
<keyword evidence="2" id="KW-0812">Transmembrane</keyword>
<evidence type="ECO:0000256" key="2">
    <source>
        <dbReference type="SAM" id="Phobius"/>
    </source>
</evidence>
<dbReference type="InterPro" id="IPR036908">
    <property type="entry name" value="RlpA-like_sf"/>
</dbReference>
<reference evidence="5" key="2">
    <citation type="journal article" date="2009" name="Genome Res.">
        <title>Comparative genomic analyses of the human fungal pathogens Coccidioides and their relatives.</title>
        <authorList>
            <person name="Sharpton T.J."/>
            <person name="Stajich J.E."/>
            <person name="Rounsley S.D."/>
            <person name="Gardner M.J."/>
            <person name="Wortman J.R."/>
            <person name="Jordar V.S."/>
            <person name="Maiti R."/>
            <person name="Kodira C.D."/>
            <person name="Neafsey D.E."/>
            <person name="Zeng Q."/>
            <person name="Hung C.-Y."/>
            <person name="McMahan C."/>
            <person name="Muszewska A."/>
            <person name="Grynberg M."/>
            <person name="Mandel M.A."/>
            <person name="Kellner E.M."/>
            <person name="Barker B.M."/>
            <person name="Galgiani J.N."/>
            <person name="Orbach M.J."/>
            <person name="Kirkland T.N."/>
            <person name="Cole G.T."/>
            <person name="Henn M.R."/>
            <person name="Birren B.W."/>
            <person name="Taylor J.W."/>
        </authorList>
    </citation>
    <scope>NUCLEOTIDE SEQUENCE [LARGE SCALE GENOMIC DNA]</scope>
    <source>
        <strain evidence="5">RMSCC 3488</strain>
    </source>
</reference>
<dbReference type="VEuPathDB" id="FungiDB:CPAG_07504"/>
<dbReference type="PANTHER" id="PTHR31836">
    <property type="match status" value="1"/>
</dbReference>
<dbReference type="Gene3D" id="2.40.40.10">
    <property type="entry name" value="RlpA-like domain"/>
    <property type="match status" value="1"/>
</dbReference>